<dbReference type="SUPFAM" id="SSF56322">
    <property type="entry name" value="ADC synthase"/>
    <property type="match status" value="1"/>
</dbReference>
<dbReference type="STRING" id="867903.ThesuDRAFT_01241"/>
<evidence type="ECO:0000259" key="7">
    <source>
        <dbReference type="Pfam" id="PF00425"/>
    </source>
</evidence>
<evidence type="ECO:0000256" key="3">
    <source>
        <dbReference type="ARBA" id="ARBA00012824"/>
    </source>
</evidence>
<evidence type="ECO:0000256" key="6">
    <source>
        <dbReference type="SAM" id="MobiDB-lite"/>
    </source>
</evidence>
<dbReference type="HOGENOM" id="CLU_006493_8_4_9"/>
<feature type="domain" description="Chorismate-utilising enzyme C-terminal" evidence="7">
    <location>
        <begin position="339"/>
        <end position="591"/>
    </location>
</feature>
<reference evidence="8" key="2">
    <citation type="submission" date="2012-10" db="EMBL/GenBank/DDBJ databases">
        <title>Improved high-quality draft of Thermaerobacter subterraneus C21, DSM 13965.</title>
        <authorList>
            <consortium name="DOE Joint Genome Institute"/>
            <person name="Eisen J."/>
            <person name="Huntemann M."/>
            <person name="Wei C.-L."/>
            <person name="Han J."/>
            <person name="Detter J.C."/>
            <person name="Han C."/>
            <person name="Tapia R."/>
            <person name="Chen A."/>
            <person name="Kyrpides N."/>
            <person name="Mavromatis K."/>
            <person name="Markowitz V."/>
            <person name="Szeto E."/>
            <person name="Ivanova N."/>
            <person name="Mikhailova N."/>
            <person name="Ovchinnikova G."/>
            <person name="Pagani I."/>
            <person name="Pati A."/>
            <person name="Goodwin L."/>
            <person name="Nordberg H.P."/>
            <person name="Cantor M.N."/>
            <person name="Hua S.X."/>
            <person name="Woyke T."/>
            <person name="Eisen J."/>
            <person name="Klenk H.-P."/>
        </authorList>
    </citation>
    <scope>NUCLEOTIDE SEQUENCE [LARGE SCALE GENOMIC DNA]</scope>
    <source>
        <strain evidence="8">DSM 13965</strain>
    </source>
</reference>
<protein>
    <recommendedName>
        <fullName evidence="3">isochorismate synthase</fullName>
        <ecNumber evidence="3">5.4.4.2</ecNumber>
    </recommendedName>
    <alternativeName>
        <fullName evidence="5">Isochorismate mutase</fullName>
    </alternativeName>
</protein>
<evidence type="ECO:0000256" key="1">
    <source>
        <dbReference type="ARBA" id="ARBA00000799"/>
    </source>
</evidence>
<dbReference type="InterPro" id="IPR005801">
    <property type="entry name" value="ADC_synthase"/>
</dbReference>
<dbReference type="EMBL" id="AENY02000002">
    <property type="protein sequence ID" value="EKP95489.1"/>
    <property type="molecule type" value="Genomic_DNA"/>
</dbReference>
<evidence type="ECO:0000256" key="2">
    <source>
        <dbReference type="ARBA" id="ARBA00005297"/>
    </source>
</evidence>
<accession>K6Q379</accession>
<dbReference type="OrthoDB" id="9803598at2"/>
<comment type="similarity">
    <text evidence="2">Belongs to the isochorismate synthase family.</text>
</comment>
<proteinExistence type="inferred from homology"/>
<dbReference type="RefSeq" id="WP_006903510.1">
    <property type="nucleotide sequence ID" value="NZ_JH976535.1"/>
</dbReference>
<evidence type="ECO:0000313" key="9">
    <source>
        <dbReference type="Proteomes" id="UP000005710"/>
    </source>
</evidence>
<dbReference type="PANTHER" id="PTHR42839:SF2">
    <property type="entry name" value="ISOCHORISMATE SYNTHASE ENTC"/>
    <property type="match status" value="1"/>
</dbReference>
<dbReference type="Pfam" id="PF00425">
    <property type="entry name" value="Chorismate_bind"/>
    <property type="match status" value="1"/>
</dbReference>
<gene>
    <name evidence="8" type="ORF">ThesuDRAFT_01241</name>
</gene>
<sequence length="612" mass="62361">MTPLAREVPRLASLTGPVSRDLDRLHARARDQARRGRRPAVVSFTVAAEDLDPIALWEGAAILTHERALWSAPGGTMAMVALGAAAVLEAGPGPDAAAGPEAAGAGPAAPLAAIAPALASAWQALCEGALIDAPHGVWGTGPVVVGGFAFDPQEAADSLWAGFPAARFVLPELLVTRTGGGTWLTFNRVVVPGVVTAAERGAGTPAAAGAGGEGAGWVFPGGIRLRVPAAATTAAGERGRRWLSLLAVASTAGRRPGSGGTDPRGPAGAPGPGGPGKAEAGPGGRAGLQLAGAAGLGAAPGAPGWPGSAGGREGSGSSARPHGAGGFPSLLGARAVPGRDEWEAMLGAALDAIGRGELAKVVLARRLHLRAAAAFDPGTALRRLQAGYPECFIFAVARDRTVFLGATPERLVRLRDRRVETAAVAGSTARGATPEADAALARELLASPKEREEHALVVRMLRDTLGPVCRVLDVPAEPRLLQLRNVQHLYTPITGVVDGATVPELVARLHPTPALGGWPRERALAFIRRWEGGSRGWYAAPLGWFDHRGEGEMAVAIRSGVVRGPEAWLFAGCGVVAGSDPGREWQETALKLQPLAAALGVEPGAPEVDHGG</sequence>
<keyword evidence="4 8" id="KW-0413">Isomerase</keyword>
<dbReference type="Proteomes" id="UP000005710">
    <property type="component" value="Unassembled WGS sequence"/>
</dbReference>
<dbReference type="eggNOG" id="COG1169">
    <property type="taxonomic scope" value="Bacteria"/>
</dbReference>
<evidence type="ECO:0000256" key="5">
    <source>
        <dbReference type="ARBA" id="ARBA00041564"/>
    </source>
</evidence>
<dbReference type="PRINTS" id="PR00095">
    <property type="entry name" value="ANTSNTHASEI"/>
</dbReference>
<feature type="compositionally biased region" description="Low complexity" evidence="6">
    <location>
        <begin position="287"/>
        <end position="306"/>
    </location>
</feature>
<feature type="compositionally biased region" description="Gly residues" evidence="6">
    <location>
        <begin position="256"/>
        <end position="286"/>
    </location>
</feature>
<comment type="caution">
    <text evidence="8">The sequence shown here is derived from an EMBL/GenBank/DDBJ whole genome shotgun (WGS) entry which is preliminary data.</text>
</comment>
<dbReference type="InterPro" id="IPR019999">
    <property type="entry name" value="Anth_synth_I-like"/>
</dbReference>
<name>K6Q379_9FIRM</name>
<dbReference type="InterPro" id="IPR004561">
    <property type="entry name" value="IsoChor_synthase"/>
</dbReference>
<dbReference type="EC" id="5.4.4.2" evidence="3"/>
<dbReference type="Gene3D" id="3.60.120.10">
    <property type="entry name" value="Anthranilate synthase"/>
    <property type="match status" value="1"/>
</dbReference>
<dbReference type="GO" id="GO:0008909">
    <property type="term" value="F:isochorismate synthase activity"/>
    <property type="evidence" value="ECO:0007669"/>
    <property type="project" value="UniProtKB-EC"/>
</dbReference>
<dbReference type="AlphaFoldDB" id="K6Q379"/>
<keyword evidence="9" id="KW-1185">Reference proteome</keyword>
<dbReference type="InterPro" id="IPR015890">
    <property type="entry name" value="Chorismate_C"/>
</dbReference>
<evidence type="ECO:0000313" key="8">
    <source>
        <dbReference type="EMBL" id="EKP95489.1"/>
    </source>
</evidence>
<organism evidence="8 9">
    <name type="scientific">Thermaerobacter subterraneus DSM 13965</name>
    <dbReference type="NCBI Taxonomy" id="867903"/>
    <lineage>
        <taxon>Bacteria</taxon>
        <taxon>Bacillati</taxon>
        <taxon>Bacillota</taxon>
        <taxon>Clostridia</taxon>
        <taxon>Eubacteriales</taxon>
        <taxon>Clostridiales Family XVII. Incertae Sedis</taxon>
        <taxon>Thermaerobacter</taxon>
    </lineage>
</organism>
<dbReference type="NCBIfam" id="TIGR00543">
    <property type="entry name" value="isochor_syn"/>
    <property type="match status" value="1"/>
</dbReference>
<feature type="region of interest" description="Disordered" evidence="6">
    <location>
        <begin position="252"/>
        <end position="325"/>
    </location>
</feature>
<reference evidence="8" key="1">
    <citation type="submission" date="2010-10" db="EMBL/GenBank/DDBJ databases">
        <authorList>
            <consortium name="US DOE Joint Genome Institute (JGI-PGF)"/>
            <person name="Lucas S."/>
            <person name="Copeland A."/>
            <person name="Lapidus A."/>
            <person name="Bruce D."/>
            <person name="Goodwin L."/>
            <person name="Pitluck S."/>
            <person name="Kyrpides N."/>
            <person name="Mavromatis K."/>
            <person name="Detter J.C."/>
            <person name="Han C."/>
            <person name="Land M."/>
            <person name="Hauser L."/>
            <person name="Markowitz V."/>
            <person name="Cheng J.-F."/>
            <person name="Hugenholtz P."/>
            <person name="Woyke T."/>
            <person name="Wu D."/>
            <person name="Pukall R."/>
            <person name="Wahrenburg C."/>
            <person name="Brambilla E."/>
            <person name="Klenk H.-P."/>
            <person name="Eisen J.A."/>
        </authorList>
    </citation>
    <scope>NUCLEOTIDE SEQUENCE [LARGE SCALE GENOMIC DNA]</scope>
    <source>
        <strain evidence="8">DSM 13965</strain>
    </source>
</reference>
<evidence type="ECO:0000256" key="4">
    <source>
        <dbReference type="ARBA" id="ARBA00023235"/>
    </source>
</evidence>
<comment type="catalytic activity">
    <reaction evidence="1">
        <text>chorismate = isochorismate</text>
        <dbReference type="Rhea" id="RHEA:18985"/>
        <dbReference type="ChEBI" id="CHEBI:29748"/>
        <dbReference type="ChEBI" id="CHEBI:29780"/>
        <dbReference type="EC" id="5.4.4.2"/>
    </reaction>
</comment>
<dbReference type="PANTHER" id="PTHR42839">
    <property type="entry name" value="ISOCHORISMATE SYNTHASE ENTC"/>
    <property type="match status" value="1"/>
</dbReference>